<comment type="caution">
    <text evidence="3">The sequence shown here is derived from an EMBL/GenBank/DDBJ whole genome shotgun (WGS) entry which is preliminary data.</text>
</comment>
<proteinExistence type="predicted"/>
<organism evidence="3 4">
    <name type="scientific">Segatella cerevisiae</name>
    <dbReference type="NCBI Taxonomy" id="2053716"/>
    <lineage>
        <taxon>Bacteria</taxon>
        <taxon>Pseudomonadati</taxon>
        <taxon>Bacteroidota</taxon>
        <taxon>Bacteroidia</taxon>
        <taxon>Bacteroidales</taxon>
        <taxon>Prevotellaceae</taxon>
        <taxon>Segatella</taxon>
    </lineage>
</organism>
<protein>
    <submittedName>
        <fullName evidence="3">Outer membrane beta-barrel family protein</fullName>
    </submittedName>
</protein>
<name>A0ABT1BUK0_9BACT</name>
<dbReference type="RefSeq" id="WP_252759823.1">
    <property type="nucleotide sequence ID" value="NZ_JAMXLY010000002.1"/>
</dbReference>
<keyword evidence="4" id="KW-1185">Reference proteome</keyword>
<dbReference type="SUPFAM" id="SSF56935">
    <property type="entry name" value="Porins"/>
    <property type="match status" value="1"/>
</dbReference>
<gene>
    <name evidence="3" type="ORF">NG821_01135</name>
</gene>
<sequence>MKITLIFVLSSLINCNSVFSQEMDTTINIQEVSVVKSRKLITHKPDKDIVDVRLLKNGKANIFDLLRSVPGILVSDDNIKIINRDGIKIMFNGTLKNLSSAQLPGFLKSYSASSIKYIEIIKNPGAKYSAEGDYAILNFITEKKKNYFGGEISNELYREKAFKEEPHLSLNSDYKKIVASINSSWSYGKKHFRETNQKYFTDNVQSENTPYKVRNNDLSLNGDLAWQLDSSFTTGADVSYYNSEVKNFKSCDMQNQDYDGKLISNSYTISNINAPEKNLSVGFSVDKKFSNNRHFNARSEWFKFKDNSFYKFNSTQHILSSNELVDDHFDNITDAMLKGMSLTLDYDCQLPFSISWSSGVKTIWTKTSSTDDYENSTLLTQQNSAEYGEDEYSAYSIFNKIYKKLEFQLGLRYELTHVNIKLHQEMGNVSNYGHLFPDIYVRYVVSDACSFTTGINSGVYRPSIRNINTFSTYNTANSVSIGNLDLKPSYYLKLRLQTDCNIGNVSLFSELHYVRQTDAMSQVTTMDNKTSQSITQWQNAYNKDSWGTSISAYYGFIRWIKANLICDINYEKNVSKTAFNLPSSKLLTGDFVANLNFIFDKKNRFTGYTDVIYNSRQNSSITVIKSNWEVDCGLNYSCSEKLSFGLNCLNVISPSTSGTSYANEGMYMAFHNSYHPFTVSFSVTYRFGKNIDIKKHSSVSREVETRF</sequence>
<dbReference type="EMBL" id="JAMXLY010000002">
    <property type="protein sequence ID" value="MCO6024460.1"/>
    <property type="molecule type" value="Genomic_DNA"/>
</dbReference>
<evidence type="ECO:0000313" key="4">
    <source>
        <dbReference type="Proteomes" id="UP001204015"/>
    </source>
</evidence>
<evidence type="ECO:0000313" key="3">
    <source>
        <dbReference type="EMBL" id="MCO6024460.1"/>
    </source>
</evidence>
<feature type="domain" description="Outer membrane protein beta-barrel" evidence="2">
    <location>
        <begin position="288"/>
        <end position="685"/>
    </location>
</feature>
<dbReference type="InterPro" id="IPR041700">
    <property type="entry name" value="OMP_b-brl_3"/>
</dbReference>
<dbReference type="Proteomes" id="UP001204015">
    <property type="component" value="Unassembled WGS sequence"/>
</dbReference>
<feature type="signal peptide" evidence="1">
    <location>
        <begin position="1"/>
        <end position="20"/>
    </location>
</feature>
<feature type="chain" id="PRO_5046191413" evidence="1">
    <location>
        <begin position="21"/>
        <end position="707"/>
    </location>
</feature>
<dbReference type="Pfam" id="PF14905">
    <property type="entry name" value="OMP_b-brl_3"/>
    <property type="match status" value="1"/>
</dbReference>
<accession>A0ABT1BUK0</accession>
<keyword evidence="1" id="KW-0732">Signal</keyword>
<reference evidence="3 4" key="1">
    <citation type="submission" date="2022-06" db="EMBL/GenBank/DDBJ databases">
        <title>A taxonomic note on the genus Prevotella: Description of four novel genera and emended description of the genera Hallella and Xylanibacter.</title>
        <authorList>
            <person name="Hitch T.C.A."/>
        </authorList>
    </citation>
    <scope>NUCLEOTIDE SEQUENCE [LARGE SCALE GENOMIC DNA]</scope>
    <source>
        <strain evidence="3 4">DSM 100619</strain>
    </source>
</reference>
<evidence type="ECO:0000259" key="2">
    <source>
        <dbReference type="Pfam" id="PF14905"/>
    </source>
</evidence>
<evidence type="ECO:0000256" key="1">
    <source>
        <dbReference type="SAM" id="SignalP"/>
    </source>
</evidence>